<dbReference type="PANTHER" id="PTHR43546:SF9">
    <property type="entry name" value="L-ASCORBATE-6-PHOSPHATE LACTONASE ULAG-RELATED"/>
    <property type="match status" value="1"/>
</dbReference>
<name>A0A941IN72_9ACTN</name>
<keyword evidence="1" id="KW-0378">Hydrolase</keyword>
<keyword evidence="4" id="KW-1185">Reference proteome</keyword>
<comment type="caution">
    <text evidence="3">The sequence shown here is derived from an EMBL/GenBank/DDBJ whole genome shotgun (WGS) entry which is preliminary data.</text>
</comment>
<dbReference type="Gene3D" id="3.60.15.10">
    <property type="entry name" value="Ribonuclease Z/Hydroxyacylglutathione hydrolase-like"/>
    <property type="match status" value="1"/>
</dbReference>
<evidence type="ECO:0000313" key="3">
    <source>
        <dbReference type="EMBL" id="MBR7833654.1"/>
    </source>
</evidence>
<dbReference type="RefSeq" id="WP_212528175.1">
    <property type="nucleotide sequence ID" value="NZ_JAGSOG010000036.1"/>
</dbReference>
<dbReference type="PANTHER" id="PTHR43546">
    <property type="entry name" value="UPF0173 METAL-DEPENDENT HYDROLASE MJ1163-RELATED"/>
    <property type="match status" value="1"/>
</dbReference>
<dbReference type="InterPro" id="IPR001279">
    <property type="entry name" value="Metallo-B-lactamas"/>
</dbReference>
<protein>
    <submittedName>
        <fullName evidence="3">MBL fold metallo-hydrolase</fullName>
    </submittedName>
</protein>
<dbReference type="AlphaFoldDB" id="A0A941IN72"/>
<dbReference type="Proteomes" id="UP000675781">
    <property type="component" value="Unassembled WGS sequence"/>
</dbReference>
<dbReference type="Pfam" id="PF12706">
    <property type="entry name" value="Lactamase_B_2"/>
    <property type="match status" value="1"/>
</dbReference>
<proteinExistence type="predicted"/>
<accession>A0A941IN72</accession>
<dbReference type="GO" id="GO:0016787">
    <property type="term" value="F:hydrolase activity"/>
    <property type="evidence" value="ECO:0007669"/>
    <property type="project" value="UniProtKB-KW"/>
</dbReference>
<dbReference type="InterPro" id="IPR036866">
    <property type="entry name" value="RibonucZ/Hydroxyglut_hydro"/>
</dbReference>
<organism evidence="3 4">
    <name type="scientific">Actinospica durhamensis</name>
    <dbReference type="NCBI Taxonomy" id="1508375"/>
    <lineage>
        <taxon>Bacteria</taxon>
        <taxon>Bacillati</taxon>
        <taxon>Actinomycetota</taxon>
        <taxon>Actinomycetes</taxon>
        <taxon>Catenulisporales</taxon>
        <taxon>Actinospicaceae</taxon>
        <taxon>Actinospica</taxon>
    </lineage>
</organism>
<dbReference type="EMBL" id="JAGSOG010000036">
    <property type="protein sequence ID" value="MBR7833654.1"/>
    <property type="molecule type" value="Genomic_DNA"/>
</dbReference>
<gene>
    <name evidence="3" type="ORF">KDL01_10290</name>
</gene>
<dbReference type="InterPro" id="IPR050114">
    <property type="entry name" value="UPF0173_UPF0282_UlaG_hydrolase"/>
</dbReference>
<dbReference type="SUPFAM" id="SSF56281">
    <property type="entry name" value="Metallo-hydrolase/oxidoreductase"/>
    <property type="match status" value="1"/>
</dbReference>
<feature type="domain" description="Metallo-beta-lactamase" evidence="2">
    <location>
        <begin position="29"/>
        <end position="230"/>
    </location>
</feature>
<reference evidence="3" key="1">
    <citation type="submission" date="2021-04" db="EMBL/GenBank/DDBJ databases">
        <title>Genome based classification of Actinospica acidithermotolerans sp. nov., an actinobacterium isolated from an Indonesian hot spring.</title>
        <authorList>
            <person name="Kusuma A.B."/>
            <person name="Putra K.E."/>
            <person name="Nafisah S."/>
            <person name="Loh J."/>
            <person name="Nouioui I."/>
            <person name="Goodfellow M."/>
        </authorList>
    </citation>
    <scope>NUCLEOTIDE SEQUENCE</scope>
    <source>
        <strain evidence="3">CSCA 57</strain>
    </source>
</reference>
<evidence type="ECO:0000259" key="2">
    <source>
        <dbReference type="Pfam" id="PF12706"/>
    </source>
</evidence>
<evidence type="ECO:0000313" key="4">
    <source>
        <dbReference type="Proteomes" id="UP000675781"/>
    </source>
</evidence>
<evidence type="ECO:0000256" key="1">
    <source>
        <dbReference type="ARBA" id="ARBA00022801"/>
    </source>
</evidence>
<sequence>MTNPTHQSPVIRLLSTGGPTALIEVGGLRLLTDPTFDEPGDYVSRSGASLTKTEPAVLGPEALGRIDAVLLSHDEHPDNLDRSGRALLAEVPLVLTTTSGAGRLSAAAVPAVGLAPWEPYELARPDGGTLRVTALPAQHGPAGCEPVTGQVLGFLLHAPDLPSVYVSGDNASLALVEQVAERFGPVDTAVIFAGAARVPEVLGGAALTLDSAEAAEAARILGSRRAVVLHCDSWAHFSDDYAAVEAAFDKAGRRALLPEVRHGQEYVL</sequence>